<protein>
    <submittedName>
        <fullName evidence="2">Enterochelin esterase</fullName>
    </submittedName>
</protein>
<proteinExistence type="predicted"/>
<name>A0A2Y8ZZT9_9MICO</name>
<dbReference type="OrthoDB" id="3723842at2"/>
<dbReference type="EMBL" id="UESZ01000001">
    <property type="protein sequence ID" value="SSA35437.1"/>
    <property type="molecule type" value="Genomic_DNA"/>
</dbReference>
<keyword evidence="1" id="KW-0472">Membrane</keyword>
<dbReference type="AlphaFoldDB" id="A0A2Y8ZZT9"/>
<organism evidence="2 3">
    <name type="scientific">Branchiibius hedensis</name>
    <dbReference type="NCBI Taxonomy" id="672460"/>
    <lineage>
        <taxon>Bacteria</taxon>
        <taxon>Bacillati</taxon>
        <taxon>Actinomycetota</taxon>
        <taxon>Actinomycetes</taxon>
        <taxon>Micrococcales</taxon>
        <taxon>Dermacoccaceae</taxon>
        <taxon>Branchiibius</taxon>
    </lineage>
</organism>
<evidence type="ECO:0000313" key="3">
    <source>
        <dbReference type="Proteomes" id="UP000250028"/>
    </source>
</evidence>
<dbReference type="InterPro" id="IPR050583">
    <property type="entry name" value="Mycobacterial_A85_antigen"/>
</dbReference>
<evidence type="ECO:0000313" key="2">
    <source>
        <dbReference type="EMBL" id="SSA35437.1"/>
    </source>
</evidence>
<dbReference type="RefSeq" id="WP_109686705.1">
    <property type="nucleotide sequence ID" value="NZ_QGDN01000001.1"/>
</dbReference>
<reference evidence="3" key="1">
    <citation type="submission" date="2016-10" db="EMBL/GenBank/DDBJ databases">
        <authorList>
            <person name="Varghese N."/>
            <person name="Submissions S."/>
        </authorList>
    </citation>
    <scope>NUCLEOTIDE SEQUENCE [LARGE SCALE GENOMIC DNA]</scope>
    <source>
        <strain evidence="3">DSM 22951</strain>
    </source>
</reference>
<dbReference type="GO" id="GO:0016747">
    <property type="term" value="F:acyltransferase activity, transferring groups other than amino-acyl groups"/>
    <property type="evidence" value="ECO:0007669"/>
    <property type="project" value="TreeGrafter"/>
</dbReference>
<dbReference type="SUPFAM" id="SSF53474">
    <property type="entry name" value="alpha/beta-Hydrolases"/>
    <property type="match status" value="1"/>
</dbReference>
<dbReference type="PANTHER" id="PTHR48098:SF1">
    <property type="entry name" value="DIACYLGLYCEROL ACYLTRANSFERASE_MYCOLYLTRANSFERASE AG85A"/>
    <property type="match status" value="1"/>
</dbReference>
<dbReference type="InterPro" id="IPR000801">
    <property type="entry name" value="Esterase-like"/>
</dbReference>
<keyword evidence="1" id="KW-0812">Transmembrane</keyword>
<dbReference type="Pfam" id="PF00756">
    <property type="entry name" value="Esterase"/>
    <property type="match status" value="1"/>
</dbReference>
<evidence type="ECO:0000256" key="1">
    <source>
        <dbReference type="SAM" id="Phobius"/>
    </source>
</evidence>
<dbReference type="PANTHER" id="PTHR48098">
    <property type="entry name" value="ENTEROCHELIN ESTERASE-RELATED"/>
    <property type="match status" value="1"/>
</dbReference>
<dbReference type="InterPro" id="IPR029058">
    <property type="entry name" value="AB_hydrolase_fold"/>
</dbReference>
<feature type="transmembrane region" description="Helical" evidence="1">
    <location>
        <begin position="38"/>
        <end position="60"/>
    </location>
</feature>
<keyword evidence="1" id="KW-1133">Transmembrane helix</keyword>
<dbReference type="Proteomes" id="UP000250028">
    <property type="component" value="Unassembled WGS sequence"/>
</dbReference>
<dbReference type="Gene3D" id="3.40.50.1820">
    <property type="entry name" value="alpha/beta hydrolase"/>
    <property type="match status" value="1"/>
</dbReference>
<feature type="transmembrane region" description="Helical" evidence="1">
    <location>
        <begin position="6"/>
        <end position="26"/>
    </location>
</feature>
<gene>
    <name evidence="2" type="ORF">SAMN04489750_2792</name>
</gene>
<accession>A0A2Y8ZZT9</accession>
<keyword evidence="3" id="KW-1185">Reference proteome</keyword>
<sequence>MEPDSGALVALCWIVAVLAIIGSVVLGVQLTKRTPVTFLVRLITQIVTCALAVLAVGATLNAQNDWYADWADLGNDLVGGGLPAGTVQQAGMAVRTFNTAQETATNRAAQERFGAERRGEQVSLHLQQNPGQGGQEVTVHIPGRGAGAVGEVKVWLPQAYTDPNQQDRTFPVIEAFQGVPSSDQAWFKIAHLGTTVGQLAAEHELSQAIIVSPSTTPDGIDTECVNGGGRFEMETWLAKEIPHWIVEHFRASADRNGWATIGFSAGAWCAIMTATLHPQTYGAAIVLGGYFQPIFGSWRPFKKTPEKYDVLATAEHHPPAISVWLEISGKDTLSGPPSRQFVKDAKPPMAVTSVTYPDAGHRFSVWLAAYPHALLWLSHALPQFAPNRVDAVVSSP</sequence>